<dbReference type="InterPro" id="IPR036179">
    <property type="entry name" value="Ig-like_dom_sf"/>
</dbReference>
<dbReference type="Pfam" id="PF07686">
    <property type="entry name" value="V-set"/>
    <property type="match status" value="1"/>
</dbReference>
<dbReference type="InterPro" id="IPR007110">
    <property type="entry name" value="Ig-like_dom"/>
</dbReference>
<keyword evidence="2" id="KW-0472">Membrane</keyword>
<dbReference type="GO" id="GO:0001817">
    <property type="term" value="P:regulation of cytokine production"/>
    <property type="evidence" value="ECO:0007669"/>
    <property type="project" value="TreeGrafter"/>
</dbReference>
<reference evidence="5" key="2">
    <citation type="submission" date="2025-09" db="UniProtKB">
        <authorList>
            <consortium name="Ensembl"/>
        </authorList>
    </citation>
    <scope>IDENTIFICATION</scope>
</reference>
<keyword evidence="6" id="KW-1185">Reference proteome</keyword>
<dbReference type="PROSITE" id="PS50835">
    <property type="entry name" value="IG_LIKE"/>
    <property type="match status" value="1"/>
</dbReference>
<dbReference type="AlphaFoldDB" id="A0A3B3Z7V4"/>
<reference evidence="5" key="1">
    <citation type="submission" date="2025-08" db="UniProtKB">
        <authorList>
            <consortium name="Ensembl"/>
        </authorList>
    </citation>
    <scope>IDENTIFICATION</scope>
</reference>
<dbReference type="PANTHER" id="PTHR24100">
    <property type="entry name" value="BUTYROPHILIN"/>
    <property type="match status" value="1"/>
</dbReference>
<dbReference type="GO" id="GO:0009897">
    <property type="term" value="C:external side of plasma membrane"/>
    <property type="evidence" value="ECO:0007669"/>
    <property type="project" value="TreeGrafter"/>
</dbReference>
<evidence type="ECO:0000256" key="1">
    <source>
        <dbReference type="ARBA" id="ARBA00004370"/>
    </source>
</evidence>
<dbReference type="Gene3D" id="2.60.40.10">
    <property type="entry name" value="Immunoglobulins"/>
    <property type="match status" value="1"/>
</dbReference>
<dbReference type="PANTHER" id="PTHR24100:SF151">
    <property type="entry name" value="ICOS LIGAND"/>
    <property type="match status" value="1"/>
</dbReference>
<dbReference type="InterPro" id="IPR003599">
    <property type="entry name" value="Ig_sub"/>
</dbReference>
<dbReference type="Proteomes" id="UP000261520">
    <property type="component" value="Unplaced"/>
</dbReference>
<dbReference type="InterPro" id="IPR050504">
    <property type="entry name" value="IgSF_BTN/MOG"/>
</dbReference>
<evidence type="ECO:0000313" key="6">
    <source>
        <dbReference type="Proteomes" id="UP000261520"/>
    </source>
</evidence>
<evidence type="ECO:0000256" key="2">
    <source>
        <dbReference type="ARBA" id="ARBA00023136"/>
    </source>
</evidence>
<evidence type="ECO:0000256" key="3">
    <source>
        <dbReference type="ARBA" id="ARBA00023319"/>
    </source>
</evidence>
<evidence type="ECO:0000313" key="5">
    <source>
        <dbReference type="Ensembl" id="ENSPMGP00000000687.1"/>
    </source>
</evidence>
<keyword evidence="3" id="KW-0393">Immunoglobulin domain</keyword>
<feature type="domain" description="Ig-like" evidence="4">
    <location>
        <begin position="19"/>
        <end position="101"/>
    </location>
</feature>
<comment type="subcellular location">
    <subcellularLocation>
        <location evidence="1">Membrane</location>
    </subcellularLocation>
</comment>
<proteinExistence type="predicted"/>
<sequence>MNHSKYKLRRVDRVFAFIGQPVILPCLQTLPKDSEVPTIEWSKRHLRPPYVFVYRQNFEVYAEKHRDFEFRTHLFMTLLQHGNFSMRLSNVRREDAGVYLCKTIWDRDNQDVKRVELVVDWGSFLSFFLSF</sequence>
<dbReference type="GO" id="GO:0005102">
    <property type="term" value="F:signaling receptor binding"/>
    <property type="evidence" value="ECO:0007669"/>
    <property type="project" value="TreeGrafter"/>
</dbReference>
<accession>A0A3B3Z7V4</accession>
<dbReference type="GO" id="GO:0050852">
    <property type="term" value="P:T cell receptor signaling pathway"/>
    <property type="evidence" value="ECO:0007669"/>
    <property type="project" value="TreeGrafter"/>
</dbReference>
<dbReference type="Ensembl" id="ENSPMGT00000000724.1">
    <property type="protein sequence ID" value="ENSPMGP00000000687.1"/>
    <property type="gene ID" value="ENSPMGG00000000635.1"/>
</dbReference>
<dbReference type="SMART" id="SM00409">
    <property type="entry name" value="IG"/>
    <property type="match status" value="1"/>
</dbReference>
<dbReference type="InterPro" id="IPR013783">
    <property type="entry name" value="Ig-like_fold"/>
</dbReference>
<name>A0A3B3Z7V4_9GOBI</name>
<dbReference type="SUPFAM" id="SSF48726">
    <property type="entry name" value="Immunoglobulin"/>
    <property type="match status" value="1"/>
</dbReference>
<protein>
    <recommendedName>
        <fullName evidence="4">Ig-like domain-containing protein</fullName>
    </recommendedName>
</protein>
<dbReference type="InterPro" id="IPR013106">
    <property type="entry name" value="Ig_V-set"/>
</dbReference>
<dbReference type="STRING" id="409849.ENSPMGP00000000687"/>
<evidence type="ECO:0000259" key="4">
    <source>
        <dbReference type="PROSITE" id="PS50835"/>
    </source>
</evidence>
<organism evidence="5 6">
    <name type="scientific">Periophthalmus magnuspinnatus</name>
    <dbReference type="NCBI Taxonomy" id="409849"/>
    <lineage>
        <taxon>Eukaryota</taxon>
        <taxon>Metazoa</taxon>
        <taxon>Chordata</taxon>
        <taxon>Craniata</taxon>
        <taxon>Vertebrata</taxon>
        <taxon>Euteleostomi</taxon>
        <taxon>Actinopterygii</taxon>
        <taxon>Neopterygii</taxon>
        <taxon>Teleostei</taxon>
        <taxon>Neoteleostei</taxon>
        <taxon>Acanthomorphata</taxon>
        <taxon>Gobiaria</taxon>
        <taxon>Gobiiformes</taxon>
        <taxon>Gobioidei</taxon>
        <taxon>Gobiidae</taxon>
        <taxon>Oxudercinae</taxon>
        <taxon>Periophthalmus</taxon>
    </lineage>
</organism>